<evidence type="ECO:0000256" key="3">
    <source>
        <dbReference type="ARBA" id="ARBA00022989"/>
    </source>
</evidence>
<feature type="transmembrane region" description="Helical" evidence="5">
    <location>
        <begin position="92"/>
        <end position="113"/>
    </location>
</feature>
<dbReference type="PROSITE" id="PS50262">
    <property type="entry name" value="G_PROTEIN_RECEP_F1_2"/>
    <property type="match status" value="1"/>
</dbReference>
<feature type="transmembrane region" description="Helical" evidence="5">
    <location>
        <begin position="208"/>
        <end position="231"/>
    </location>
</feature>
<keyword evidence="3 5" id="KW-1133">Transmembrane helix</keyword>
<keyword evidence="4 5" id="KW-0472">Membrane</keyword>
<dbReference type="SUPFAM" id="SSF81321">
    <property type="entry name" value="Family A G protein-coupled receptor-like"/>
    <property type="match status" value="1"/>
</dbReference>
<dbReference type="InterPro" id="IPR047130">
    <property type="entry name" value="7TM_GPCR_Srsx_nematod"/>
</dbReference>
<evidence type="ECO:0000313" key="8">
    <source>
        <dbReference type="Proteomes" id="UP000024635"/>
    </source>
</evidence>
<name>A0A016VNK1_9BILA</name>
<dbReference type="Proteomes" id="UP000024635">
    <property type="component" value="Unassembled WGS sequence"/>
</dbReference>
<dbReference type="InterPro" id="IPR000276">
    <property type="entry name" value="GPCR_Rhodpsn"/>
</dbReference>
<feature type="transmembrane region" description="Helical" evidence="5">
    <location>
        <begin position="133"/>
        <end position="159"/>
    </location>
</feature>
<protein>
    <recommendedName>
        <fullName evidence="6">G-protein coupled receptors family 1 profile domain-containing protein</fullName>
    </recommendedName>
</protein>
<feature type="domain" description="G-protein coupled receptors family 1 profile" evidence="6">
    <location>
        <begin position="47"/>
        <end position="228"/>
    </location>
</feature>
<evidence type="ECO:0000256" key="4">
    <source>
        <dbReference type="ARBA" id="ARBA00023136"/>
    </source>
</evidence>
<evidence type="ECO:0000313" key="7">
    <source>
        <dbReference type="EMBL" id="EYC29159.1"/>
    </source>
</evidence>
<dbReference type="Gene3D" id="1.20.1070.10">
    <property type="entry name" value="Rhodopsin 7-helix transmembrane proteins"/>
    <property type="match status" value="1"/>
</dbReference>
<dbReference type="Pfam" id="PF10320">
    <property type="entry name" value="7TM_GPCR_Srsx"/>
    <property type="match status" value="1"/>
</dbReference>
<comment type="subcellular location">
    <subcellularLocation>
        <location evidence="1">Membrane</location>
    </subcellularLocation>
</comment>
<dbReference type="AlphaFoldDB" id="A0A016VNK1"/>
<proteinExistence type="predicted"/>
<feature type="transmembrane region" description="Helical" evidence="5">
    <location>
        <begin position="171"/>
        <end position="196"/>
    </location>
</feature>
<dbReference type="OrthoDB" id="5820127at2759"/>
<accession>A0A016VNK1</accession>
<keyword evidence="8" id="KW-1185">Reference proteome</keyword>
<evidence type="ECO:0000256" key="5">
    <source>
        <dbReference type="SAM" id="Phobius"/>
    </source>
</evidence>
<dbReference type="EMBL" id="JARK01001342">
    <property type="protein sequence ID" value="EYC29159.1"/>
    <property type="molecule type" value="Genomic_DNA"/>
</dbReference>
<dbReference type="STRING" id="53326.A0A016VNK1"/>
<keyword evidence="2 5" id="KW-0812">Transmembrane</keyword>
<reference evidence="8" key="1">
    <citation type="journal article" date="2015" name="Nat. Genet.">
        <title>The genome and transcriptome of the zoonotic hookworm Ancylostoma ceylanicum identify infection-specific gene families.</title>
        <authorList>
            <person name="Schwarz E.M."/>
            <person name="Hu Y."/>
            <person name="Antoshechkin I."/>
            <person name="Miller M.M."/>
            <person name="Sternberg P.W."/>
            <person name="Aroian R.V."/>
        </authorList>
    </citation>
    <scope>NUCLEOTIDE SEQUENCE</scope>
    <source>
        <strain evidence="8">HY135</strain>
    </source>
</reference>
<organism evidence="7 8">
    <name type="scientific">Ancylostoma ceylanicum</name>
    <dbReference type="NCBI Taxonomy" id="53326"/>
    <lineage>
        <taxon>Eukaryota</taxon>
        <taxon>Metazoa</taxon>
        <taxon>Ecdysozoa</taxon>
        <taxon>Nematoda</taxon>
        <taxon>Chromadorea</taxon>
        <taxon>Rhabditida</taxon>
        <taxon>Rhabditina</taxon>
        <taxon>Rhabditomorpha</taxon>
        <taxon>Strongyloidea</taxon>
        <taxon>Ancylostomatidae</taxon>
        <taxon>Ancylostomatinae</taxon>
        <taxon>Ancylostoma</taxon>
    </lineage>
</organism>
<dbReference type="GO" id="GO:0016020">
    <property type="term" value="C:membrane"/>
    <property type="evidence" value="ECO:0007669"/>
    <property type="project" value="UniProtKB-SubCell"/>
</dbReference>
<evidence type="ECO:0000256" key="2">
    <source>
        <dbReference type="ARBA" id="ARBA00022692"/>
    </source>
</evidence>
<feature type="transmembrane region" description="Helical" evidence="5">
    <location>
        <begin position="12"/>
        <end position="34"/>
    </location>
</feature>
<evidence type="ECO:0000256" key="1">
    <source>
        <dbReference type="ARBA" id="ARBA00004370"/>
    </source>
</evidence>
<gene>
    <name evidence="7" type="primary">Acey_s0006.g2814</name>
    <name evidence="7" type="ORF">Y032_0006g2814</name>
</gene>
<dbReference type="GO" id="GO:0004930">
    <property type="term" value="F:G protein-coupled receptor activity"/>
    <property type="evidence" value="ECO:0007669"/>
    <property type="project" value="InterPro"/>
</dbReference>
<comment type="caution">
    <text evidence="7">The sequence shown here is derived from an EMBL/GenBank/DDBJ whole genome shotgun (WGS) entry which is preliminary data.</text>
</comment>
<dbReference type="InterPro" id="IPR019424">
    <property type="entry name" value="7TM_GPCR_Srsx"/>
</dbReference>
<dbReference type="InterPro" id="IPR017452">
    <property type="entry name" value="GPCR_Rhodpsn_7TM"/>
</dbReference>
<dbReference type="SMART" id="SM01381">
    <property type="entry name" value="7TM_GPCR_Srsx"/>
    <property type="match status" value="1"/>
</dbReference>
<feature type="transmembrane region" description="Helical" evidence="5">
    <location>
        <begin position="49"/>
        <end position="71"/>
    </location>
</feature>
<sequence length="310" mass="35470">MYYPPIIPVPYQVFYILIPTISIIGNGLIVYVTIRSSIDNHLMRQDVCVYWQIVPLLGLFFSSVLLLNVAIDRLLSLQKFYKHLIDDCKLKYMAAQILPATVFAVGMVVWIYVERTSNEMTVCVVTVPMRGVIYNFFVHFIMVINVLIIVCYVAFLIMVKKVRISNDNMKSIYRSLIVISATVVFGWFSTMLIASFAQLFRIKLEQVYINLLAGLFVNFACAANFFVYYAVSKEYRRVFDEYLYIRHLKKALGVAGVTSTGYGYIGRSSQTTREYRHASGFVRNASKKAYFKVPTPVLAKVTSMSNDPEI</sequence>
<evidence type="ECO:0000259" key="6">
    <source>
        <dbReference type="PROSITE" id="PS50262"/>
    </source>
</evidence>
<dbReference type="PANTHER" id="PTHR23360:SF5">
    <property type="entry name" value="G-PROTEIN COUPLED RECEPTORS FAMILY 1 PROFILE DOMAIN-CONTAINING PROTEIN"/>
    <property type="match status" value="1"/>
</dbReference>
<dbReference type="PANTHER" id="PTHR23360">
    <property type="entry name" value="G-PROTEIN COUPLED RECEPTORS FAMILY 1 PROFILE DOMAIN-CONTAINING PROTEIN-RELATED"/>
    <property type="match status" value="1"/>
</dbReference>